<dbReference type="Gene3D" id="3.40.50.1000">
    <property type="entry name" value="HAD superfamily/HAD-like"/>
    <property type="match status" value="1"/>
</dbReference>
<dbReference type="AlphaFoldDB" id="A0A1L4D1Y1"/>
<dbReference type="PANTHER" id="PTHR43611">
    <property type="entry name" value="ALPHA-D-GLUCOSE 1-PHOSPHATE PHOSPHATASE"/>
    <property type="match status" value="1"/>
</dbReference>
<dbReference type="Gene3D" id="1.10.150.240">
    <property type="entry name" value="Putative phosphatase, domain 2"/>
    <property type="match status" value="1"/>
</dbReference>
<dbReference type="EMBL" id="CP017834">
    <property type="protein sequence ID" value="APJ04213.1"/>
    <property type="molecule type" value="Genomic_DNA"/>
</dbReference>
<evidence type="ECO:0000313" key="1">
    <source>
        <dbReference type="EMBL" id="APJ04213.1"/>
    </source>
</evidence>
<dbReference type="Proteomes" id="UP000184731">
    <property type="component" value="Chromosome"/>
</dbReference>
<name>A0A1L4D1Y1_9BACT</name>
<dbReference type="STRING" id="1915309.AXG55_09965"/>
<dbReference type="KEGG" id="saqi:AXG55_09965"/>
<dbReference type="Pfam" id="PF00702">
    <property type="entry name" value="Hydrolase"/>
    <property type="match status" value="1"/>
</dbReference>
<dbReference type="InterPro" id="IPR023214">
    <property type="entry name" value="HAD_sf"/>
</dbReference>
<organism evidence="1 2">
    <name type="scientific">Silvanigrella aquatica</name>
    <dbReference type="NCBI Taxonomy" id="1915309"/>
    <lineage>
        <taxon>Bacteria</taxon>
        <taxon>Pseudomonadati</taxon>
        <taxon>Bdellovibrionota</taxon>
        <taxon>Oligoflexia</taxon>
        <taxon>Silvanigrellales</taxon>
        <taxon>Silvanigrellaceae</taxon>
        <taxon>Silvanigrella</taxon>
    </lineage>
</organism>
<keyword evidence="2" id="KW-1185">Reference proteome</keyword>
<dbReference type="SFLD" id="SFLDS00003">
    <property type="entry name" value="Haloacid_Dehalogenase"/>
    <property type="match status" value="1"/>
</dbReference>
<dbReference type="SUPFAM" id="SSF56784">
    <property type="entry name" value="HAD-like"/>
    <property type="match status" value="1"/>
</dbReference>
<gene>
    <name evidence="1" type="ORF">AXG55_09965</name>
</gene>
<dbReference type="InterPro" id="IPR036412">
    <property type="entry name" value="HAD-like_sf"/>
</dbReference>
<sequence length="290" mass="33234">MLWPEISMQDLQELEIVFEAKNHINCLNTKNYAGFIFFDIGSVLLDLDWDAYIYEVQKLLPENAIKDHQKTLKILKKEAVLKQWCTGKMGAYNYAQSFIKALTESAALEHKIPNISIHDIKRADTFVVGGVRLSVVELAKKLREKNFGIGVLSNATTWHEVLIEKKLPVRDIFDVTIFSQDIGYEKPEPQIYELAFLEAQKFISKKFNATLDVKDVYFIDDTPVNVRAAYKVGWNASLVNLLSDEILFKVSSNKMSDQELKDVSCKRENLIFGYNASQRVEKIFGNIIKI</sequence>
<dbReference type="SFLD" id="SFLDG01129">
    <property type="entry name" value="C1.5:_HAD__Beta-PGM__Phosphata"/>
    <property type="match status" value="1"/>
</dbReference>
<protein>
    <recommendedName>
        <fullName evidence="3">Haloacid dehalogenase</fullName>
    </recommendedName>
</protein>
<dbReference type="PANTHER" id="PTHR43611:SF3">
    <property type="entry name" value="FLAVIN MONONUCLEOTIDE HYDROLASE 1, CHLOROPLATIC"/>
    <property type="match status" value="1"/>
</dbReference>
<reference evidence="1 2" key="1">
    <citation type="submission" date="2016-10" db="EMBL/GenBank/DDBJ databases">
        <title>Silvanigrella aquatica sp. nov., isolated from a freshwater lake located in the Black Forest, Germany, description of Silvanigrellaceae fam. nov., Silvanigrellales ord. nov., reclassification of the order Bdellovibrionales in the class Oligoflexia, reclassification of the families Bacteriovoracaceae and Halobacteriovoraceae in the new order Bacteriovoracales ord. nov., and reclassification of the family Pseudobacteriovoracaceae in the order Oligoflexiales.</title>
        <authorList>
            <person name="Hahn M.W."/>
            <person name="Schmidt J."/>
            <person name="Koll U."/>
            <person name="Rohde M."/>
            <person name="Verbag S."/>
            <person name="Pitt A."/>
            <person name="Nakai R."/>
            <person name="Naganuma T."/>
            <person name="Lang E."/>
        </authorList>
    </citation>
    <scope>NUCLEOTIDE SEQUENCE [LARGE SCALE GENOMIC DNA]</scope>
    <source>
        <strain evidence="1 2">MWH-Nonnen-W8red</strain>
    </source>
</reference>
<accession>A0A1L4D1Y1</accession>
<dbReference type="InterPro" id="IPR006439">
    <property type="entry name" value="HAD-SF_hydro_IA"/>
</dbReference>
<dbReference type="InterPro" id="IPR023198">
    <property type="entry name" value="PGP-like_dom2"/>
</dbReference>
<evidence type="ECO:0008006" key="3">
    <source>
        <dbReference type="Google" id="ProtNLM"/>
    </source>
</evidence>
<evidence type="ECO:0000313" key="2">
    <source>
        <dbReference type="Proteomes" id="UP000184731"/>
    </source>
</evidence>
<dbReference type="RefSeq" id="WP_233231139.1">
    <property type="nucleotide sequence ID" value="NZ_CP017834.1"/>
</dbReference>
<dbReference type="NCBIfam" id="TIGR01549">
    <property type="entry name" value="HAD-SF-IA-v1"/>
    <property type="match status" value="1"/>
</dbReference>
<proteinExistence type="predicted"/>